<evidence type="ECO:0000313" key="2">
    <source>
        <dbReference type="Proteomes" id="UP000033636"/>
    </source>
</evidence>
<protein>
    <submittedName>
        <fullName evidence="1">Uncharacterized protein</fullName>
    </submittedName>
</protein>
<dbReference type="EMBL" id="JZWT02000014">
    <property type="protein sequence ID" value="MFB6490819.1"/>
    <property type="molecule type" value="Genomic_DNA"/>
</dbReference>
<dbReference type="Proteomes" id="UP000033636">
    <property type="component" value="Unassembled WGS sequence"/>
</dbReference>
<proteinExistence type="predicted"/>
<reference evidence="1" key="1">
    <citation type="submission" date="2024-07" db="EMBL/GenBank/DDBJ databases">
        <title>Metagenome and Metagenome-Assembled Genomes of Archaea from a hot spring from the geothermal field of Los Azufres, Mexico.</title>
        <authorList>
            <person name="Marin-Paredes R."/>
            <person name="Martinez-Romero E."/>
            <person name="Servin-Garciduenas L.E."/>
        </authorList>
    </citation>
    <scope>NUCLEOTIDE SEQUENCE</scope>
</reference>
<sequence>MGWQKVIPVILVLAIVGIAILWATLGSSGREAASTSPVNTTRLATSTATSATTTRYTTTSVACSGEVTGYIAPP</sequence>
<accession>A0ACC6V279</accession>
<gene>
    <name evidence="1" type="ORF">TU35_006200</name>
</gene>
<name>A0ACC6V279_9CREN</name>
<comment type="caution">
    <text evidence="1">The sequence shown here is derived from an EMBL/GenBank/DDBJ whole genome shotgun (WGS) entry which is preliminary data.</text>
</comment>
<evidence type="ECO:0000313" key="1">
    <source>
        <dbReference type="EMBL" id="MFB6490819.1"/>
    </source>
</evidence>
<organism evidence="1 2">
    <name type="scientific">Thermoproteus sp. AZ2</name>
    <dbReference type="NCBI Taxonomy" id="1609232"/>
    <lineage>
        <taxon>Archaea</taxon>
        <taxon>Thermoproteota</taxon>
        <taxon>Thermoprotei</taxon>
        <taxon>Thermoproteales</taxon>
        <taxon>Thermoproteaceae</taxon>
        <taxon>Thermoproteus</taxon>
    </lineage>
</organism>